<keyword evidence="1 2" id="KW-0560">Oxidoreductase</keyword>
<feature type="domain" description="D-isomer specific 2-hydroxyacid dehydrogenase catalytic" evidence="3">
    <location>
        <begin position="4"/>
        <end position="342"/>
    </location>
</feature>
<dbReference type="Pfam" id="PF02826">
    <property type="entry name" value="2-Hacid_dh_C"/>
    <property type="match status" value="1"/>
</dbReference>
<evidence type="ECO:0000313" key="5">
    <source>
        <dbReference type="EMBL" id="GMK57180.1"/>
    </source>
</evidence>
<evidence type="ECO:0000259" key="4">
    <source>
        <dbReference type="Pfam" id="PF02826"/>
    </source>
</evidence>
<dbReference type="InterPro" id="IPR029753">
    <property type="entry name" value="D-isomer_DH_CS"/>
</dbReference>
<dbReference type="InterPro" id="IPR006140">
    <property type="entry name" value="D-isomer_DH_NAD-bd"/>
</dbReference>
<comment type="similarity">
    <text evidence="2">Belongs to the D-isomer specific 2-hydroxyacid dehydrogenase family.</text>
</comment>
<dbReference type="InterPro" id="IPR006139">
    <property type="entry name" value="D-isomer_2_OHA_DH_cat_dom"/>
</dbReference>
<accession>A0AAD3TUJ1</accession>
<proteinExistence type="inferred from homology"/>
<dbReference type="InterPro" id="IPR036291">
    <property type="entry name" value="NAD(P)-bd_dom_sf"/>
</dbReference>
<evidence type="ECO:0000256" key="2">
    <source>
        <dbReference type="RuleBase" id="RU003719"/>
    </source>
</evidence>
<dbReference type="Pfam" id="PF00389">
    <property type="entry name" value="2-Hacid_dh"/>
    <property type="match status" value="1"/>
</dbReference>
<dbReference type="InterPro" id="IPR050223">
    <property type="entry name" value="D-isomer_2-hydroxyacid_DH"/>
</dbReference>
<evidence type="ECO:0000313" key="6">
    <source>
        <dbReference type="Proteomes" id="UP001222932"/>
    </source>
</evidence>
<dbReference type="EMBL" id="BTCM01000004">
    <property type="protein sequence ID" value="GMK57180.1"/>
    <property type="molecule type" value="Genomic_DNA"/>
</dbReference>
<reference evidence="5" key="1">
    <citation type="journal article" date="2023" name="BMC Genomics">
        <title>Chromosome-level genome assemblies of Cutaneotrichosporon spp. (Trichosporonales, Basidiomycota) reveal imbalanced evolution between nucleotide sequences and chromosome synteny.</title>
        <authorList>
            <person name="Kobayashi Y."/>
            <person name="Kayamori A."/>
            <person name="Aoki K."/>
            <person name="Shiwa Y."/>
            <person name="Matsutani M."/>
            <person name="Fujita N."/>
            <person name="Sugita T."/>
            <person name="Iwasaki W."/>
            <person name="Tanaka N."/>
            <person name="Takashima M."/>
        </authorList>
    </citation>
    <scope>NUCLEOTIDE SEQUENCE</scope>
    <source>
        <strain evidence="5">HIS016</strain>
    </source>
</reference>
<dbReference type="PANTHER" id="PTHR10996">
    <property type="entry name" value="2-HYDROXYACID DEHYDROGENASE-RELATED"/>
    <property type="match status" value="1"/>
</dbReference>
<dbReference type="Proteomes" id="UP001222932">
    <property type="component" value="Unassembled WGS sequence"/>
</dbReference>
<sequence>MPKILITRNVGAEAMRLLKATRFELIVNPVDAEPSRAWVLEQIADPDVVAACIMHGQPSDRVDAEFLSHANKNLKVISTFSVGYDHIDVAAANARGIAVGHTPGVLSDAVADLTVMLVLMAMRRVEEGISLVKSGGWPQLPWAPFVMCGPGLGAPNLTIGFLGFGRIAECVVDRLLAFTNKSAPPRVLYTSSRAREDQAEIDAGFSSRWGVDVKRVEKDGLAEADIVIVLCALTPDTEGAVDAALLKKMKKTAVLVNAARGPIVNSDDLNAALDEGEIFGAALDVITGEPHIAPDHPLVLNKRCAVLPHMGSADYGTRNAMADLCVRNAIAGAEGRALPAEVRV</sequence>
<comment type="caution">
    <text evidence="5">The sequence shown here is derived from an EMBL/GenBank/DDBJ whole genome shotgun (WGS) entry which is preliminary data.</text>
</comment>
<dbReference type="GO" id="GO:0051287">
    <property type="term" value="F:NAD binding"/>
    <property type="evidence" value="ECO:0007669"/>
    <property type="project" value="InterPro"/>
</dbReference>
<dbReference type="Gene3D" id="3.40.50.720">
    <property type="entry name" value="NAD(P)-binding Rossmann-like Domain"/>
    <property type="match status" value="2"/>
</dbReference>
<dbReference type="SUPFAM" id="SSF51735">
    <property type="entry name" value="NAD(P)-binding Rossmann-fold domains"/>
    <property type="match status" value="1"/>
</dbReference>
<evidence type="ECO:0000256" key="1">
    <source>
        <dbReference type="ARBA" id="ARBA00023002"/>
    </source>
</evidence>
<feature type="domain" description="D-isomer specific 2-hydroxyacid dehydrogenase NAD-binding" evidence="4">
    <location>
        <begin position="115"/>
        <end position="311"/>
    </location>
</feature>
<reference evidence="5" key="2">
    <citation type="submission" date="2023-06" db="EMBL/GenBank/DDBJ databases">
        <authorList>
            <person name="Kobayashi Y."/>
            <person name="Kayamori A."/>
            <person name="Aoki K."/>
            <person name="Shiwa Y."/>
            <person name="Fujita N."/>
            <person name="Sugita T."/>
            <person name="Iwasaki W."/>
            <person name="Tanaka N."/>
            <person name="Takashima M."/>
        </authorList>
    </citation>
    <scope>NUCLEOTIDE SEQUENCE</scope>
    <source>
        <strain evidence="5">HIS016</strain>
    </source>
</reference>
<dbReference type="PANTHER" id="PTHR10996:SF277">
    <property type="entry name" value="GLYOXYLATE REDUCTASE_HYDROXYPYRUVATE REDUCTASE"/>
    <property type="match status" value="1"/>
</dbReference>
<dbReference type="SUPFAM" id="SSF52283">
    <property type="entry name" value="Formate/glycerate dehydrogenase catalytic domain-like"/>
    <property type="match status" value="1"/>
</dbReference>
<dbReference type="FunFam" id="3.40.50.720:FF:000606">
    <property type="entry name" value="Chromosome 15, whole genome shotgun sequence"/>
    <property type="match status" value="1"/>
</dbReference>
<name>A0AAD3TUJ1_9TREE</name>
<dbReference type="PROSITE" id="PS00671">
    <property type="entry name" value="D_2_HYDROXYACID_DH_3"/>
    <property type="match status" value="1"/>
</dbReference>
<dbReference type="AlphaFoldDB" id="A0AAD3TUJ1"/>
<dbReference type="GO" id="GO:0016618">
    <property type="term" value="F:hydroxypyruvate reductase [NAD(P)H] activity"/>
    <property type="evidence" value="ECO:0007669"/>
    <property type="project" value="TreeGrafter"/>
</dbReference>
<protein>
    <recommendedName>
        <fullName evidence="7">Glyoxylate reductase</fullName>
    </recommendedName>
</protein>
<evidence type="ECO:0000259" key="3">
    <source>
        <dbReference type="Pfam" id="PF00389"/>
    </source>
</evidence>
<organism evidence="5 6">
    <name type="scientific">Cutaneotrichosporon spelunceum</name>
    <dbReference type="NCBI Taxonomy" id="1672016"/>
    <lineage>
        <taxon>Eukaryota</taxon>
        <taxon>Fungi</taxon>
        <taxon>Dikarya</taxon>
        <taxon>Basidiomycota</taxon>
        <taxon>Agaricomycotina</taxon>
        <taxon>Tremellomycetes</taxon>
        <taxon>Trichosporonales</taxon>
        <taxon>Trichosporonaceae</taxon>
        <taxon>Cutaneotrichosporon</taxon>
    </lineage>
</organism>
<dbReference type="GO" id="GO:0030267">
    <property type="term" value="F:glyoxylate reductase (NADPH) activity"/>
    <property type="evidence" value="ECO:0007669"/>
    <property type="project" value="TreeGrafter"/>
</dbReference>
<keyword evidence="6" id="KW-1185">Reference proteome</keyword>
<dbReference type="CDD" id="cd05301">
    <property type="entry name" value="GDH"/>
    <property type="match status" value="1"/>
</dbReference>
<gene>
    <name evidence="5" type="ORF">CspeluHIS016_0400140</name>
</gene>
<evidence type="ECO:0008006" key="7">
    <source>
        <dbReference type="Google" id="ProtNLM"/>
    </source>
</evidence>
<dbReference type="GO" id="GO:0005829">
    <property type="term" value="C:cytosol"/>
    <property type="evidence" value="ECO:0007669"/>
    <property type="project" value="TreeGrafter"/>
</dbReference>